<dbReference type="PANTHER" id="PTHR11452:SF33">
    <property type="entry name" value="ALPHA-GALACTOSIDASE 2"/>
    <property type="match status" value="1"/>
</dbReference>
<dbReference type="EMBL" id="JANJYJ010000007">
    <property type="protein sequence ID" value="KAK3197912.1"/>
    <property type="molecule type" value="Genomic_DNA"/>
</dbReference>
<organism evidence="5 6">
    <name type="scientific">Dipteronia sinensis</name>
    <dbReference type="NCBI Taxonomy" id="43782"/>
    <lineage>
        <taxon>Eukaryota</taxon>
        <taxon>Viridiplantae</taxon>
        <taxon>Streptophyta</taxon>
        <taxon>Embryophyta</taxon>
        <taxon>Tracheophyta</taxon>
        <taxon>Spermatophyta</taxon>
        <taxon>Magnoliopsida</taxon>
        <taxon>eudicotyledons</taxon>
        <taxon>Gunneridae</taxon>
        <taxon>Pentapetalae</taxon>
        <taxon>rosids</taxon>
        <taxon>malvids</taxon>
        <taxon>Sapindales</taxon>
        <taxon>Sapindaceae</taxon>
        <taxon>Hippocastanoideae</taxon>
        <taxon>Acereae</taxon>
        <taxon>Dipteronia</taxon>
    </lineage>
</organism>
<keyword evidence="6" id="KW-1185">Reference proteome</keyword>
<dbReference type="GO" id="GO:0005975">
    <property type="term" value="P:carbohydrate metabolic process"/>
    <property type="evidence" value="ECO:0007669"/>
    <property type="project" value="InterPro"/>
</dbReference>
<evidence type="ECO:0000313" key="5">
    <source>
        <dbReference type="EMBL" id="KAK3197912.1"/>
    </source>
</evidence>
<dbReference type="Gene3D" id="3.20.20.70">
    <property type="entry name" value="Aldolase class I"/>
    <property type="match status" value="1"/>
</dbReference>
<comment type="catalytic activity">
    <reaction evidence="4">
        <text>Hydrolysis of terminal, non-reducing alpha-D-galactose residues in alpha-D-galactosides, including galactose oligosaccharides, galactomannans and galactolipids.</text>
        <dbReference type="EC" id="3.2.1.22"/>
    </reaction>
</comment>
<comment type="similarity">
    <text evidence="1 4">Belongs to the glycosyl hydrolase 27 family.</text>
</comment>
<comment type="caution">
    <text evidence="5">The sequence shown here is derived from an EMBL/GenBank/DDBJ whole genome shotgun (WGS) entry which is preliminary data.</text>
</comment>
<evidence type="ECO:0000256" key="2">
    <source>
        <dbReference type="ARBA" id="ARBA00022801"/>
    </source>
</evidence>
<accession>A0AAE0A0B7</accession>
<dbReference type="AlphaFoldDB" id="A0AAE0A0B7"/>
<dbReference type="PANTHER" id="PTHR11452">
    <property type="entry name" value="ALPHA-GALACTOSIDASE/ALPHA-N-ACETYLGALACTOSAMINIDASE"/>
    <property type="match status" value="1"/>
</dbReference>
<gene>
    <name evidence="5" type="ORF">Dsin_021327</name>
</gene>
<reference evidence="5" key="1">
    <citation type="journal article" date="2023" name="Plant J.">
        <title>Genome sequences and population genomics provide insights into the demographic history, inbreeding, and mutation load of two 'living fossil' tree species of Dipteronia.</title>
        <authorList>
            <person name="Feng Y."/>
            <person name="Comes H.P."/>
            <person name="Chen J."/>
            <person name="Zhu S."/>
            <person name="Lu R."/>
            <person name="Zhang X."/>
            <person name="Li P."/>
            <person name="Qiu J."/>
            <person name="Olsen K.M."/>
            <person name="Qiu Y."/>
        </authorList>
    </citation>
    <scope>NUCLEOTIDE SEQUENCE</scope>
    <source>
        <strain evidence="5">NBL</strain>
    </source>
</reference>
<dbReference type="GO" id="GO:0009505">
    <property type="term" value="C:plant-type cell wall"/>
    <property type="evidence" value="ECO:0007669"/>
    <property type="project" value="TreeGrafter"/>
</dbReference>
<evidence type="ECO:0000313" key="6">
    <source>
        <dbReference type="Proteomes" id="UP001281410"/>
    </source>
</evidence>
<evidence type="ECO:0000256" key="3">
    <source>
        <dbReference type="ARBA" id="ARBA00023295"/>
    </source>
</evidence>
<evidence type="ECO:0000256" key="4">
    <source>
        <dbReference type="RuleBase" id="RU361168"/>
    </source>
</evidence>
<keyword evidence="3 4" id="KW-0326">Glycosidase</keyword>
<proteinExistence type="inferred from homology"/>
<dbReference type="InterPro" id="IPR017853">
    <property type="entry name" value="GH"/>
</dbReference>
<keyword evidence="4" id="KW-1015">Disulfide bond</keyword>
<dbReference type="InterPro" id="IPR002241">
    <property type="entry name" value="Glyco_hydro_27"/>
</dbReference>
<dbReference type="GO" id="GO:0004557">
    <property type="term" value="F:alpha-galactosidase activity"/>
    <property type="evidence" value="ECO:0007669"/>
    <property type="project" value="UniProtKB-EC"/>
</dbReference>
<sequence>MQGNIVPKASTFPSGINALADYVHSKGLKLGIYSDAGRQTCSKTMPGSLGHEEQDAKTFASWEIAGEQHETLKIIGTASLLEPIKMTNGLLMLPPEVGMIRTCWKLEMEDDNRRVPFTLQHLGAGQGSSIDWMRPSLNGQPNS</sequence>
<dbReference type="Pfam" id="PF16499">
    <property type="entry name" value="Melibiase_2"/>
    <property type="match status" value="1"/>
</dbReference>
<keyword evidence="2 4" id="KW-0378">Hydrolase</keyword>
<dbReference type="SUPFAM" id="SSF51445">
    <property type="entry name" value="(Trans)glycosidases"/>
    <property type="match status" value="1"/>
</dbReference>
<protein>
    <recommendedName>
        <fullName evidence="4">Alpha-galactosidase</fullName>
        <ecNumber evidence="4">3.2.1.22</ecNumber>
    </recommendedName>
    <alternativeName>
        <fullName evidence="4">Melibiase</fullName>
    </alternativeName>
</protein>
<evidence type="ECO:0000256" key="1">
    <source>
        <dbReference type="ARBA" id="ARBA00009743"/>
    </source>
</evidence>
<dbReference type="Proteomes" id="UP001281410">
    <property type="component" value="Unassembled WGS sequence"/>
</dbReference>
<dbReference type="EC" id="3.2.1.22" evidence="4"/>
<dbReference type="PRINTS" id="PR00740">
    <property type="entry name" value="GLHYDRLASE27"/>
</dbReference>
<dbReference type="InterPro" id="IPR013785">
    <property type="entry name" value="Aldolase_TIM"/>
</dbReference>
<name>A0AAE0A0B7_9ROSI</name>